<feature type="transmembrane region" description="Helical" evidence="2">
    <location>
        <begin position="124"/>
        <end position="157"/>
    </location>
</feature>
<dbReference type="Proteomes" id="UP001239445">
    <property type="component" value="Unassembled WGS sequence"/>
</dbReference>
<keyword evidence="4" id="KW-1185">Reference proteome</keyword>
<feature type="transmembrane region" description="Helical" evidence="2">
    <location>
        <begin position="80"/>
        <end position="104"/>
    </location>
</feature>
<gene>
    <name evidence="3" type="ORF">QBC47DRAFT_299982</name>
</gene>
<name>A0AAJ0BCY4_9PEZI</name>
<evidence type="ECO:0000256" key="1">
    <source>
        <dbReference type="SAM" id="MobiDB-lite"/>
    </source>
</evidence>
<evidence type="ECO:0000256" key="2">
    <source>
        <dbReference type="SAM" id="Phobius"/>
    </source>
</evidence>
<organism evidence="3 4">
    <name type="scientific">Echria macrotheca</name>
    <dbReference type="NCBI Taxonomy" id="438768"/>
    <lineage>
        <taxon>Eukaryota</taxon>
        <taxon>Fungi</taxon>
        <taxon>Dikarya</taxon>
        <taxon>Ascomycota</taxon>
        <taxon>Pezizomycotina</taxon>
        <taxon>Sordariomycetes</taxon>
        <taxon>Sordariomycetidae</taxon>
        <taxon>Sordariales</taxon>
        <taxon>Schizotheciaceae</taxon>
        <taxon>Echria</taxon>
    </lineage>
</organism>
<dbReference type="EMBL" id="MU839833">
    <property type="protein sequence ID" value="KAK1755560.1"/>
    <property type="molecule type" value="Genomic_DNA"/>
</dbReference>
<proteinExistence type="predicted"/>
<evidence type="ECO:0000313" key="3">
    <source>
        <dbReference type="EMBL" id="KAK1755560.1"/>
    </source>
</evidence>
<dbReference type="AlphaFoldDB" id="A0AAJ0BCY4"/>
<sequence>MGASGLVAVGVPPVRPWLIYMRYAILGLSLVVLALGAWGVSLWNNAFIYGNPGGLVIFVCIWSFIVYGGATAVEMFAPHLFYRIGFLIGYIFSVIFWLSGWSWSASVASAFLGYGDVFGYTNQFNQFGAAMAACAGLGALIWVMTIVNLVFFIMACVSDNAGARQAELGNIKYAEPAGGYPAPGAAYPQAPTQPGYPQQSYPAQQPYGQQNYATQ</sequence>
<dbReference type="PANTHER" id="PTHR37451">
    <property type="entry name" value="MARVEL DOMAIN"/>
    <property type="match status" value="1"/>
</dbReference>
<keyword evidence="2" id="KW-1133">Transmembrane helix</keyword>
<reference evidence="3" key="1">
    <citation type="submission" date="2023-06" db="EMBL/GenBank/DDBJ databases">
        <title>Genome-scale phylogeny and comparative genomics of the fungal order Sordariales.</title>
        <authorList>
            <consortium name="Lawrence Berkeley National Laboratory"/>
            <person name="Hensen N."/>
            <person name="Bonometti L."/>
            <person name="Westerberg I."/>
            <person name="Brannstrom I.O."/>
            <person name="Guillou S."/>
            <person name="Cros-Aarteil S."/>
            <person name="Calhoun S."/>
            <person name="Haridas S."/>
            <person name="Kuo A."/>
            <person name="Mondo S."/>
            <person name="Pangilinan J."/>
            <person name="Riley R."/>
            <person name="Labutti K."/>
            <person name="Andreopoulos B."/>
            <person name="Lipzen A."/>
            <person name="Chen C."/>
            <person name="Yanf M."/>
            <person name="Daum C."/>
            <person name="Ng V."/>
            <person name="Clum A."/>
            <person name="Steindorff A."/>
            <person name="Ohm R."/>
            <person name="Martin F."/>
            <person name="Silar P."/>
            <person name="Natvig D."/>
            <person name="Lalanne C."/>
            <person name="Gautier V."/>
            <person name="Ament-Velasquez S.L."/>
            <person name="Kruys A."/>
            <person name="Hutchinson M.I."/>
            <person name="Powell A.J."/>
            <person name="Barry K."/>
            <person name="Miller A.N."/>
            <person name="Grigoriev I.V."/>
            <person name="Debuchy R."/>
            <person name="Gladieux P."/>
            <person name="Thoren M.H."/>
            <person name="Johannesson H."/>
        </authorList>
    </citation>
    <scope>NUCLEOTIDE SEQUENCE</scope>
    <source>
        <strain evidence="3">PSN4</strain>
    </source>
</reference>
<keyword evidence="2" id="KW-0472">Membrane</keyword>
<comment type="caution">
    <text evidence="3">The sequence shown here is derived from an EMBL/GenBank/DDBJ whole genome shotgun (WGS) entry which is preliminary data.</text>
</comment>
<dbReference type="PANTHER" id="PTHR37451:SF4">
    <property type="entry name" value="MARVEL DOMAIN-CONTAINING PROTEIN"/>
    <property type="match status" value="1"/>
</dbReference>
<feature type="transmembrane region" description="Helical" evidence="2">
    <location>
        <begin position="23"/>
        <end position="43"/>
    </location>
</feature>
<keyword evidence="2" id="KW-0812">Transmembrane</keyword>
<accession>A0AAJ0BCY4</accession>
<feature type="transmembrane region" description="Helical" evidence="2">
    <location>
        <begin position="55"/>
        <end position="73"/>
    </location>
</feature>
<evidence type="ECO:0008006" key="5">
    <source>
        <dbReference type="Google" id="ProtNLM"/>
    </source>
</evidence>
<protein>
    <recommendedName>
        <fullName evidence="5">MARVEL domain-containing protein</fullName>
    </recommendedName>
</protein>
<evidence type="ECO:0000313" key="4">
    <source>
        <dbReference type="Proteomes" id="UP001239445"/>
    </source>
</evidence>
<feature type="region of interest" description="Disordered" evidence="1">
    <location>
        <begin position="184"/>
        <end position="215"/>
    </location>
</feature>